<reference evidence="1 2" key="1">
    <citation type="submission" date="2024-05" db="EMBL/GenBank/DDBJ databases">
        <title>Haplotype-resolved chromosome-level genome assembly of Huyou (Citrus changshanensis).</title>
        <authorList>
            <person name="Miao C."/>
            <person name="Chen W."/>
            <person name="Wu Y."/>
            <person name="Wang L."/>
            <person name="Zhao S."/>
            <person name="Grierson D."/>
            <person name="Xu C."/>
            <person name="Chen K."/>
        </authorList>
    </citation>
    <scope>NUCLEOTIDE SEQUENCE [LARGE SCALE GENOMIC DNA]</scope>
    <source>
        <strain evidence="1">01-14</strain>
        <tissue evidence="1">Leaf</tissue>
    </source>
</reference>
<dbReference type="Gene3D" id="4.10.860.130">
    <property type="match status" value="1"/>
</dbReference>
<dbReference type="InterPro" id="IPR023029">
    <property type="entry name" value="Ribosomal_uS15_arc_euk"/>
</dbReference>
<dbReference type="GO" id="GO:0005730">
    <property type="term" value="C:nucleolus"/>
    <property type="evidence" value="ECO:0007669"/>
    <property type="project" value="TreeGrafter"/>
</dbReference>
<evidence type="ECO:0000313" key="1">
    <source>
        <dbReference type="EMBL" id="KAK9208275.1"/>
    </source>
</evidence>
<gene>
    <name evidence="1" type="ORF">WN944_000629</name>
</gene>
<keyword evidence="2" id="KW-1185">Reference proteome</keyword>
<protein>
    <submittedName>
        <fullName evidence="1">Uncharacterized protein</fullName>
    </submittedName>
</protein>
<dbReference type="PANTHER" id="PTHR11885:SF25">
    <property type="entry name" value="SMALL RIBOSOMAL SUBUNIT PROTEIN US15Y-RELATED"/>
    <property type="match status" value="1"/>
</dbReference>
<dbReference type="EMBL" id="JBCGBO010000004">
    <property type="protein sequence ID" value="KAK9208275.1"/>
    <property type="molecule type" value="Genomic_DNA"/>
</dbReference>
<dbReference type="AlphaFoldDB" id="A0AAP0MD95"/>
<accession>A0AAP0MD95</accession>
<comment type="caution">
    <text evidence="1">The sequence shown here is derived from an EMBL/GenBank/DDBJ whole genome shotgun (WGS) entry which is preliminary data.</text>
</comment>
<evidence type="ECO:0000313" key="2">
    <source>
        <dbReference type="Proteomes" id="UP001428341"/>
    </source>
</evidence>
<proteinExistence type="predicted"/>
<name>A0AAP0MD95_9ROSI</name>
<sequence>MFVRKILYLESILNFYFRYFDSSIYLPLFDDLKLVFFEYFYFESFRWRQIFAIVSLTPSQIGVILCDSHWIAQVNSVSGSKILMMLKAQVALLAVTVK</sequence>
<dbReference type="GO" id="GO:0070181">
    <property type="term" value="F:small ribosomal subunit rRNA binding"/>
    <property type="evidence" value="ECO:0007669"/>
    <property type="project" value="TreeGrafter"/>
</dbReference>
<dbReference type="PANTHER" id="PTHR11885">
    <property type="entry name" value="RIBOSOMAL PROTEIN S15P/S13E"/>
    <property type="match status" value="1"/>
</dbReference>
<dbReference type="Proteomes" id="UP001428341">
    <property type="component" value="Unassembled WGS sequence"/>
</dbReference>
<organism evidence="1 2">
    <name type="scientific">Citrus x changshan-huyou</name>
    <dbReference type="NCBI Taxonomy" id="2935761"/>
    <lineage>
        <taxon>Eukaryota</taxon>
        <taxon>Viridiplantae</taxon>
        <taxon>Streptophyta</taxon>
        <taxon>Embryophyta</taxon>
        <taxon>Tracheophyta</taxon>
        <taxon>Spermatophyta</taxon>
        <taxon>Magnoliopsida</taxon>
        <taxon>eudicotyledons</taxon>
        <taxon>Gunneridae</taxon>
        <taxon>Pentapetalae</taxon>
        <taxon>rosids</taxon>
        <taxon>malvids</taxon>
        <taxon>Sapindales</taxon>
        <taxon>Rutaceae</taxon>
        <taxon>Aurantioideae</taxon>
        <taxon>Citrus</taxon>
    </lineage>
</organism>
<dbReference type="GO" id="GO:0003735">
    <property type="term" value="F:structural constituent of ribosome"/>
    <property type="evidence" value="ECO:0007669"/>
    <property type="project" value="TreeGrafter"/>
</dbReference>
<dbReference type="GO" id="GO:0022627">
    <property type="term" value="C:cytosolic small ribosomal subunit"/>
    <property type="evidence" value="ECO:0007669"/>
    <property type="project" value="TreeGrafter"/>
</dbReference>